<dbReference type="PROSITE" id="PS00696">
    <property type="entry name" value="ETF_ALPHA"/>
    <property type="match status" value="1"/>
</dbReference>
<evidence type="ECO:0000259" key="5">
    <source>
        <dbReference type="Pfam" id="PF00766"/>
    </source>
</evidence>
<keyword evidence="4" id="KW-0249">Electron transport</keyword>
<comment type="caution">
    <text evidence="6">The sequence shown here is derived from an EMBL/GenBank/DDBJ whole genome shotgun (WGS) entry which is preliminary data.</text>
</comment>
<dbReference type="PANTHER" id="PTHR43153">
    <property type="entry name" value="ELECTRON TRANSFER FLAVOPROTEIN ALPHA"/>
    <property type="match status" value="1"/>
</dbReference>
<dbReference type="InterPro" id="IPR001308">
    <property type="entry name" value="ETF_a/FixB"/>
</dbReference>
<dbReference type="InterPro" id="IPR014731">
    <property type="entry name" value="ETF_asu_C"/>
</dbReference>
<accession>A0A645J3W5</accession>
<feature type="domain" description="Electron transfer flavoprotein alpha subunit C-terminal" evidence="5">
    <location>
        <begin position="2"/>
        <end position="73"/>
    </location>
</feature>
<organism evidence="6">
    <name type="scientific">bioreactor metagenome</name>
    <dbReference type="NCBI Taxonomy" id="1076179"/>
    <lineage>
        <taxon>unclassified sequences</taxon>
        <taxon>metagenomes</taxon>
        <taxon>ecological metagenomes</taxon>
    </lineage>
</organism>
<keyword evidence="3" id="KW-0274">FAD</keyword>
<dbReference type="FunFam" id="3.40.50.1220:FF:000001">
    <property type="entry name" value="Electron transfer flavoprotein, alpha subunit"/>
    <property type="match status" value="1"/>
</dbReference>
<evidence type="ECO:0000256" key="2">
    <source>
        <dbReference type="ARBA" id="ARBA00022630"/>
    </source>
</evidence>
<dbReference type="PANTHER" id="PTHR43153:SF1">
    <property type="entry name" value="ELECTRON TRANSFER FLAVOPROTEIN SUBUNIT ALPHA, MITOCHONDRIAL"/>
    <property type="match status" value="1"/>
</dbReference>
<dbReference type="GO" id="GO:0050660">
    <property type="term" value="F:flavin adenine dinucleotide binding"/>
    <property type="evidence" value="ECO:0007669"/>
    <property type="project" value="InterPro"/>
</dbReference>
<reference evidence="6" key="1">
    <citation type="submission" date="2019-08" db="EMBL/GenBank/DDBJ databases">
        <authorList>
            <person name="Kucharzyk K."/>
            <person name="Murdoch R.W."/>
            <person name="Higgins S."/>
            <person name="Loffler F."/>
        </authorList>
    </citation>
    <scope>NUCLEOTIDE SEQUENCE</scope>
</reference>
<name>A0A645J3W5_9ZZZZ</name>
<comment type="similarity">
    <text evidence="1">Belongs to the ETF alpha-subunit/FixB family.</text>
</comment>
<keyword evidence="2" id="KW-0285">Flavoprotein</keyword>
<evidence type="ECO:0000313" key="6">
    <source>
        <dbReference type="EMBL" id="MPN58405.1"/>
    </source>
</evidence>
<dbReference type="Gene3D" id="3.40.50.1220">
    <property type="entry name" value="TPP-binding domain"/>
    <property type="match status" value="1"/>
</dbReference>
<dbReference type="GO" id="GO:0033539">
    <property type="term" value="P:fatty acid beta-oxidation using acyl-CoA dehydrogenase"/>
    <property type="evidence" value="ECO:0007669"/>
    <property type="project" value="TreeGrafter"/>
</dbReference>
<evidence type="ECO:0000256" key="4">
    <source>
        <dbReference type="ARBA" id="ARBA00022982"/>
    </source>
</evidence>
<keyword evidence="4" id="KW-0813">Transport</keyword>
<dbReference type="SUPFAM" id="SSF52467">
    <property type="entry name" value="DHS-like NAD/FAD-binding domain"/>
    <property type="match status" value="1"/>
</dbReference>
<gene>
    <name evidence="6" type="primary">etfA_14</name>
    <name evidence="6" type="ORF">SDC9_206110</name>
</gene>
<dbReference type="InterPro" id="IPR018206">
    <property type="entry name" value="ETF_asu_C_CS"/>
</dbReference>
<dbReference type="AlphaFoldDB" id="A0A645J3W5"/>
<evidence type="ECO:0000256" key="3">
    <source>
        <dbReference type="ARBA" id="ARBA00022827"/>
    </source>
</evidence>
<sequence>MAGGRGLGNCDGFNLIEQLANALGGVVGSSRAAVDNGWISQDHQVGQTGKTVRPKLYIACGISGAIQHLAGMQSSGCIVAINTNPSAPIFKVADYGIVGDLFKVIPMMLDEIKCLKEAAE</sequence>
<dbReference type="Pfam" id="PF00766">
    <property type="entry name" value="ETF_alpha"/>
    <property type="match status" value="1"/>
</dbReference>
<dbReference type="InterPro" id="IPR029035">
    <property type="entry name" value="DHS-like_NAD/FAD-binding_dom"/>
</dbReference>
<proteinExistence type="inferred from homology"/>
<evidence type="ECO:0000256" key="1">
    <source>
        <dbReference type="ARBA" id="ARBA00005817"/>
    </source>
</evidence>
<protein>
    <submittedName>
        <fullName evidence="6">Electron transfer flavoprotein subunit alpha</fullName>
    </submittedName>
</protein>
<dbReference type="EMBL" id="VSSQ01131054">
    <property type="protein sequence ID" value="MPN58405.1"/>
    <property type="molecule type" value="Genomic_DNA"/>
</dbReference>
<dbReference type="GO" id="GO:0009055">
    <property type="term" value="F:electron transfer activity"/>
    <property type="evidence" value="ECO:0007669"/>
    <property type="project" value="InterPro"/>
</dbReference>